<dbReference type="GO" id="GO:0016163">
    <property type="term" value="F:nitrogenase activity"/>
    <property type="evidence" value="ECO:0007669"/>
    <property type="project" value="InterPro"/>
</dbReference>
<organism evidence="8 9">
    <name type="scientific">Paenibacillus kribbensis</name>
    <dbReference type="NCBI Taxonomy" id="172713"/>
    <lineage>
        <taxon>Bacteria</taxon>
        <taxon>Bacillati</taxon>
        <taxon>Bacillota</taxon>
        <taxon>Bacilli</taxon>
        <taxon>Bacillales</taxon>
        <taxon>Paenibacillaceae</taxon>
        <taxon>Paenibacillus</taxon>
    </lineage>
</organism>
<dbReference type="Gene3D" id="3.40.50.1980">
    <property type="entry name" value="Nitrogenase molybdenum iron protein domain"/>
    <property type="match status" value="3"/>
</dbReference>
<reference evidence="8 9" key="1">
    <citation type="submission" date="2017-03" db="EMBL/GenBank/DDBJ databases">
        <title>Complete genome sequence of Paenibacillus Kribbensis producing bioflocculants.</title>
        <authorList>
            <person name="Lee H.-G."/>
            <person name="Oh H.-M."/>
        </authorList>
    </citation>
    <scope>NUCLEOTIDE SEQUENCE [LARGE SCALE GENOMIC DNA]</scope>
    <source>
        <strain evidence="8 9">AM49</strain>
    </source>
</reference>
<dbReference type="AlphaFoldDB" id="A0A222WSU5"/>
<dbReference type="InterPro" id="IPR000318">
    <property type="entry name" value="Nase_comp1_CS"/>
</dbReference>
<evidence type="ECO:0000256" key="5">
    <source>
        <dbReference type="ARBA" id="ARBA00023231"/>
    </source>
</evidence>
<dbReference type="SUPFAM" id="SSF53807">
    <property type="entry name" value="Helical backbone' metal receptor"/>
    <property type="match status" value="1"/>
</dbReference>
<dbReference type="Pfam" id="PF00148">
    <property type="entry name" value="Oxidored_nitro"/>
    <property type="match status" value="1"/>
</dbReference>
<evidence type="ECO:0000256" key="2">
    <source>
        <dbReference type="ARBA" id="ARBA00005155"/>
    </source>
</evidence>
<accession>A0A222WSU5</accession>
<evidence type="ECO:0000313" key="9">
    <source>
        <dbReference type="Proteomes" id="UP000214666"/>
    </source>
</evidence>
<keyword evidence="5 6" id="KW-0535">Nitrogen fixation</keyword>
<proteinExistence type="inferred from homology"/>
<evidence type="ECO:0000256" key="6">
    <source>
        <dbReference type="RuleBase" id="RU004021"/>
    </source>
</evidence>
<dbReference type="Proteomes" id="UP000214666">
    <property type="component" value="Chromosome"/>
</dbReference>
<comment type="function">
    <text evidence="1">This protein may play a role in the biosynthesis of the prosthetic group of nitrogenase (FeMo cofactor).</text>
</comment>
<dbReference type="PANTHER" id="PTHR33712:SF7">
    <property type="entry name" value="LIGHT-INDEPENDENT PROTOCHLOROPHYLLIDE REDUCTASE SUBUNIT B"/>
    <property type="match status" value="1"/>
</dbReference>
<dbReference type="PANTHER" id="PTHR33712">
    <property type="entry name" value="LIGHT-INDEPENDENT PROTOCHLOROPHYLLIDE REDUCTASE SUBUNIT B"/>
    <property type="match status" value="1"/>
</dbReference>
<evidence type="ECO:0000313" key="8">
    <source>
        <dbReference type="EMBL" id="ASR48821.1"/>
    </source>
</evidence>
<dbReference type="InterPro" id="IPR005975">
    <property type="entry name" value="Nase_Mo-Fe_CF"/>
</dbReference>
<sequence>MPIKSATKPVSVNPLKVGQPLGGVLALQGIYRSMPLLHGAQGCSAFSKALLTRHFREPIAVQTSALQEMDVIFDADRNLEEALDHIWSKHHPDVIGVISTALTEVAGVDFQSRVKAFKRERALKDNLLFSVSLPDFQGSLETGYSSTVESLMDAILVSAGGKSPKKQRRTQVNLLPASYLTAGDVMEIKDMIASFGLEVITLPDISTSLSGHLLTGFSPLTRGGTPLDSACQMLESSCTIAIGASMERPARRLAHAAGIPYHLFAGLSGLAASDAFIHFLQKISREPAPVRFRWQRENLLDSMLDAHFYFSGASAVVALEPDHMLSTAAWLEEMGVELKRLIAPCSTPALQKTEREVWIGDLDDAEESAQGVDLWISNSHGRKGAARAGASFVSAGLPVYDELGAHTSVSVGYRGSMEWVNKVGNVLLAERGKGG</sequence>
<evidence type="ECO:0000259" key="7">
    <source>
        <dbReference type="Pfam" id="PF00148"/>
    </source>
</evidence>
<evidence type="ECO:0000256" key="1">
    <source>
        <dbReference type="ARBA" id="ARBA00003171"/>
    </source>
</evidence>
<dbReference type="PROSITE" id="PS00699">
    <property type="entry name" value="NITROGENASE_1_1"/>
    <property type="match status" value="1"/>
</dbReference>
<evidence type="ECO:0000256" key="3">
    <source>
        <dbReference type="ARBA" id="ARBA00011002"/>
    </source>
</evidence>
<name>A0A222WSU5_9BACL</name>
<dbReference type="KEGG" id="pkb:B4V02_20035"/>
<dbReference type="Gene3D" id="6.10.250.1090">
    <property type="match status" value="1"/>
</dbReference>
<gene>
    <name evidence="8" type="ORF">B4V02_20035</name>
</gene>
<comment type="pathway">
    <text evidence="2">Cofactor biosynthesis; Fe-Mo cofactor biosynthesis.</text>
</comment>
<comment type="similarity">
    <text evidence="3 6">Belongs to the NifD/NifK/NifE/NifN family.</text>
</comment>
<dbReference type="InterPro" id="IPR000510">
    <property type="entry name" value="Nase/OxRdtase_comp1"/>
</dbReference>
<protein>
    <recommendedName>
        <fullName evidence="4">Nitrogenase iron-molybdenum cofactor biosynthesis protein NifN</fullName>
    </recommendedName>
</protein>
<keyword evidence="9" id="KW-1185">Reference proteome</keyword>
<dbReference type="RefSeq" id="WP_094156117.1">
    <property type="nucleotide sequence ID" value="NZ_CP020028.1"/>
</dbReference>
<evidence type="ECO:0000256" key="4">
    <source>
        <dbReference type="ARBA" id="ARBA00013282"/>
    </source>
</evidence>
<feature type="domain" description="Nitrogenase/oxidoreductase component 1" evidence="7">
    <location>
        <begin position="19"/>
        <end position="427"/>
    </location>
</feature>
<dbReference type="EMBL" id="CP020028">
    <property type="protein sequence ID" value="ASR48821.1"/>
    <property type="molecule type" value="Genomic_DNA"/>
</dbReference>
<dbReference type="NCBIfam" id="TIGR01285">
    <property type="entry name" value="nifN"/>
    <property type="match status" value="1"/>
</dbReference>
<dbReference type="GO" id="GO:0065003">
    <property type="term" value="P:protein-containing complex assembly"/>
    <property type="evidence" value="ECO:0007669"/>
    <property type="project" value="InterPro"/>
</dbReference>
<dbReference type="STRING" id="172713.GCA_001705305_03417"/>
<dbReference type="OrthoDB" id="9800746at2"/>
<dbReference type="InterPro" id="IPR050152">
    <property type="entry name" value="ChlB/BchB/BchZ"/>
</dbReference>
<dbReference type="CDD" id="cd01966">
    <property type="entry name" value="Nitrogenase_NifN_1"/>
    <property type="match status" value="1"/>
</dbReference>
<dbReference type="UniPathway" id="UPA00782"/>